<protein>
    <recommendedName>
        <fullName evidence="3">Asp/Glu racemase</fullName>
    </recommendedName>
</protein>
<gene>
    <name evidence="1" type="ORF">FOZ76_00515</name>
</gene>
<dbReference type="Proteomes" id="UP000318405">
    <property type="component" value="Unassembled WGS sequence"/>
</dbReference>
<dbReference type="Gene3D" id="3.40.50.12500">
    <property type="match status" value="1"/>
</dbReference>
<accession>A0A556B224</accession>
<dbReference type="PIRSF" id="PIRSF015736">
    <property type="entry name" value="MI"/>
    <property type="match status" value="1"/>
</dbReference>
<dbReference type="InterPro" id="IPR053714">
    <property type="entry name" value="Iso_Racemase_Enz_sf"/>
</dbReference>
<proteinExistence type="predicted"/>
<keyword evidence="2" id="KW-1185">Reference proteome</keyword>
<dbReference type="PANTHER" id="PTHR40267">
    <property type="entry name" value="BLR3294 PROTEIN"/>
    <property type="match status" value="1"/>
</dbReference>
<evidence type="ECO:0000313" key="1">
    <source>
        <dbReference type="EMBL" id="TSH99248.1"/>
    </source>
</evidence>
<dbReference type="PANTHER" id="PTHR40267:SF1">
    <property type="entry name" value="BLR3294 PROTEIN"/>
    <property type="match status" value="1"/>
</dbReference>
<comment type="caution">
    <text evidence="1">The sequence shown here is derived from an EMBL/GenBank/DDBJ whole genome shotgun (WGS) entry which is preliminary data.</text>
</comment>
<dbReference type="InterPro" id="IPR026286">
    <property type="entry name" value="MaiA/AMDase"/>
</dbReference>
<sequence length="207" mass="22421">MEYELQRLCAGQYSVHTARIAYQADTVENLTRLSREAFTAIEVLAHAQPDVVCFGCTGSGFLKTPQEDQAFAEALTAHCGIPTLTSSAAVLSEFSHLGARRIAVATPYEDWVNQRLRAYFEAAGFEILALTALGDAAHGRKSAQEIAQQTIEACPPDAEAIFLSCSNLFTLDVVDSIESATGKPLLSSNIAAFRGMQRRLKEGRLPP</sequence>
<evidence type="ECO:0000313" key="2">
    <source>
        <dbReference type="Proteomes" id="UP000318405"/>
    </source>
</evidence>
<evidence type="ECO:0008006" key="3">
    <source>
        <dbReference type="Google" id="ProtNLM"/>
    </source>
</evidence>
<organism evidence="1 2">
    <name type="scientific">Verticiella sediminum</name>
    <dbReference type="NCBI Taxonomy" id="1247510"/>
    <lineage>
        <taxon>Bacteria</taxon>
        <taxon>Pseudomonadati</taxon>
        <taxon>Pseudomonadota</taxon>
        <taxon>Betaproteobacteria</taxon>
        <taxon>Burkholderiales</taxon>
        <taxon>Alcaligenaceae</taxon>
        <taxon>Verticiella</taxon>
    </lineage>
</organism>
<dbReference type="Pfam" id="PF17645">
    <property type="entry name" value="Amdase"/>
    <property type="match status" value="1"/>
</dbReference>
<dbReference type="EMBL" id="VLTJ01000001">
    <property type="protein sequence ID" value="TSH99248.1"/>
    <property type="molecule type" value="Genomic_DNA"/>
</dbReference>
<name>A0A556B224_9BURK</name>
<dbReference type="AlphaFoldDB" id="A0A556B224"/>
<reference evidence="1 2" key="1">
    <citation type="submission" date="2019-07" db="EMBL/GenBank/DDBJ databases">
        <title>Qingshengfaniella alkalisoli gen. nov., sp. nov., isolated from saline soil.</title>
        <authorList>
            <person name="Xu L."/>
            <person name="Huang X.-X."/>
            <person name="Sun J.-Q."/>
        </authorList>
    </citation>
    <scope>NUCLEOTIDE SEQUENCE [LARGE SCALE GENOMIC DNA]</scope>
    <source>
        <strain evidence="1 2">DSM 27279</strain>
    </source>
</reference>
<dbReference type="OrthoDB" id="483160at2"/>